<gene>
    <name evidence="1" type="ORF">METZ01_LOCUS165155</name>
</gene>
<feature type="non-terminal residue" evidence="1">
    <location>
        <position position="368"/>
    </location>
</feature>
<protein>
    <submittedName>
        <fullName evidence="1">Uncharacterized protein</fullName>
    </submittedName>
</protein>
<accession>A0A382BFN0</accession>
<name>A0A382BFN0_9ZZZZ</name>
<dbReference type="Gene3D" id="2.60.120.380">
    <property type="match status" value="1"/>
</dbReference>
<dbReference type="AlphaFoldDB" id="A0A382BFN0"/>
<reference evidence="1" key="1">
    <citation type="submission" date="2018-05" db="EMBL/GenBank/DDBJ databases">
        <authorList>
            <person name="Lanie J.A."/>
            <person name="Ng W.-L."/>
            <person name="Kazmierczak K.M."/>
            <person name="Andrzejewski T.M."/>
            <person name="Davidsen T.M."/>
            <person name="Wayne K.J."/>
            <person name="Tettelin H."/>
            <person name="Glass J.I."/>
            <person name="Rusch D."/>
            <person name="Podicherti R."/>
            <person name="Tsui H.-C.T."/>
            <person name="Winkler M.E."/>
        </authorList>
    </citation>
    <scope>NUCLEOTIDE SEQUENCE</scope>
</reference>
<dbReference type="EMBL" id="UINC01029491">
    <property type="protein sequence ID" value="SVB12301.1"/>
    <property type="molecule type" value="Genomic_DNA"/>
</dbReference>
<organism evidence="1">
    <name type="scientific">marine metagenome</name>
    <dbReference type="NCBI Taxonomy" id="408172"/>
    <lineage>
        <taxon>unclassified sequences</taxon>
        <taxon>metagenomes</taxon>
        <taxon>ecological metagenomes</taxon>
    </lineage>
</organism>
<evidence type="ECO:0000313" key="1">
    <source>
        <dbReference type="EMBL" id="SVB12301.1"/>
    </source>
</evidence>
<sequence length="368" mass="39648">MFVVYQFRTGLGWFLLLGFITADLYAIPTVTNVSSTTADGTYGPGDTLDVTVIFSEIVNVDTGSVRCGDFLINSLPFTHQYTNVGMADDWNVNGTDGVDVAYTLILSDTTTISVTNCAVFTDYDTKLEIFTFDGDCDTTYTTAISTGDYNDDNSACTISSVDPPRFAALLSDVTLAPGTYFVVVDGYNGKTGNYQLDITEITGRFENDNYALNDSIIETSDHPEFLYIEDYNYEVNKLGRDGYRAWEIKEMLSITDTDPIVSSRTSGTNTPKIILETGATDSAAYYVSGTGTTTILFQYVIQSGDSSNDLDYISTSALEENGGTIRDVNFNDAILTLPTPGTAGSLAANKALVIDGIAPTVVSVSSTS</sequence>
<proteinExistence type="predicted"/>